<dbReference type="GO" id="GO:0003735">
    <property type="term" value="F:structural constituent of ribosome"/>
    <property type="evidence" value="ECO:0007669"/>
    <property type="project" value="TreeGrafter"/>
</dbReference>
<dbReference type="AlphaFoldDB" id="A0AAE3LLJ0"/>
<feature type="domain" description="S1 motif" evidence="4">
    <location>
        <begin position="208"/>
        <end position="234"/>
    </location>
</feature>
<keyword evidence="6" id="KW-1185">Reference proteome</keyword>
<evidence type="ECO:0000256" key="2">
    <source>
        <dbReference type="ARBA" id="ARBA00022980"/>
    </source>
</evidence>
<name>A0AAE3LLJ0_9FIRM</name>
<dbReference type="InterPro" id="IPR012340">
    <property type="entry name" value="NA-bd_OB-fold"/>
</dbReference>
<dbReference type="PROSITE" id="PS50126">
    <property type="entry name" value="S1"/>
    <property type="match status" value="2"/>
</dbReference>
<dbReference type="EMBL" id="JAOQJZ010000002">
    <property type="protein sequence ID" value="MCU6705001.1"/>
    <property type="molecule type" value="Genomic_DNA"/>
</dbReference>
<dbReference type="InterPro" id="IPR003029">
    <property type="entry name" value="S1_domain"/>
</dbReference>
<organism evidence="5 6">
    <name type="scientific">Hominimerdicola aceti</name>
    <dbReference type="NCBI Taxonomy" id="2981726"/>
    <lineage>
        <taxon>Bacteria</taxon>
        <taxon>Bacillati</taxon>
        <taxon>Bacillota</taxon>
        <taxon>Clostridia</taxon>
        <taxon>Eubacteriales</taxon>
        <taxon>Oscillospiraceae</taxon>
        <taxon>Hominimerdicola</taxon>
    </lineage>
</organism>
<keyword evidence="2" id="KW-0689">Ribosomal protein</keyword>
<dbReference type="Gene3D" id="2.40.50.140">
    <property type="entry name" value="Nucleic acid-binding proteins"/>
    <property type="match status" value="2"/>
</dbReference>
<gene>
    <name evidence="5" type="ORF">OCV57_03530</name>
</gene>
<evidence type="ECO:0000259" key="4">
    <source>
        <dbReference type="PROSITE" id="PS50126"/>
    </source>
</evidence>
<dbReference type="Pfam" id="PF00575">
    <property type="entry name" value="S1"/>
    <property type="match status" value="1"/>
</dbReference>
<dbReference type="PANTHER" id="PTHR10724:SF7">
    <property type="entry name" value="SMALL RIBOSOMAL SUBUNIT PROTEIN BS1C"/>
    <property type="match status" value="1"/>
</dbReference>
<dbReference type="GO" id="GO:0003729">
    <property type="term" value="F:mRNA binding"/>
    <property type="evidence" value="ECO:0007669"/>
    <property type="project" value="TreeGrafter"/>
</dbReference>
<dbReference type="RefSeq" id="WP_267300456.1">
    <property type="nucleotide sequence ID" value="NZ_JAOQJZ010000002.1"/>
</dbReference>
<proteinExistence type="inferred from homology"/>
<protein>
    <submittedName>
        <fullName evidence="5">S1 RNA-binding domain-containing protein</fullName>
    </submittedName>
</protein>
<dbReference type="GO" id="GO:0022627">
    <property type="term" value="C:cytosolic small ribosomal subunit"/>
    <property type="evidence" value="ECO:0007669"/>
    <property type="project" value="TreeGrafter"/>
</dbReference>
<evidence type="ECO:0000313" key="5">
    <source>
        <dbReference type="EMBL" id="MCU6705001.1"/>
    </source>
</evidence>
<feature type="domain" description="S1 motif" evidence="4">
    <location>
        <begin position="125"/>
        <end position="192"/>
    </location>
</feature>
<evidence type="ECO:0000313" key="6">
    <source>
        <dbReference type="Proteomes" id="UP001208131"/>
    </source>
</evidence>
<dbReference type="PANTHER" id="PTHR10724">
    <property type="entry name" value="30S RIBOSOMAL PROTEIN S1"/>
    <property type="match status" value="1"/>
</dbReference>
<dbReference type="SUPFAM" id="SSF50249">
    <property type="entry name" value="Nucleic acid-binding proteins"/>
    <property type="match status" value="2"/>
</dbReference>
<dbReference type="InterPro" id="IPR050437">
    <property type="entry name" value="Ribos_protein_bS1-like"/>
</dbReference>
<sequence>MKKYLPEGKIFNSPENRYYLQSERTMAEAMAQGLILEGHAVLCDSEHNIIVELPFGKGIIPRSEGAIGIQEGKTKDIALLSRVNKTVCFKVTDIVHEKGEVICRLSRRLAQEECIERYISTLTSGDVIPAKVTHLEPFGCFVDIGCGLPSLIPIDAISVSRITHPNDRFFNGQDIYAVVKSCDEDRICLSHKELLGTWEENAALFSTGETVGGIVRSIEPYGIFIELAPNLAGLAEPRENVRVGQAASVYIKALIPEKMKVKLIIVDVFENSVFPSKINYFITGGRLTKWVYSTNECYKNICSEFV</sequence>
<dbReference type="SMART" id="SM00316">
    <property type="entry name" value="S1"/>
    <property type="match status" value="3"/>
</dbReference>
<comment type="caution">
    <text evidence="5">The sequence shown here is derived from an EMBL/GenBank/DDBJ whole genome shotgun (WGS) entry which is preliminary data.</text>
</comment>
<evidence type="ECO:0000256" key="1">
    <source>
        <dbReference type="ARBA" id="ARBA00006767"/>
    </source>
</evidence>
<reference evidence="5 6" key="1">
    <citation type="journal article" date="2021" name="ISME Commun">
        <title>Automated analysis of genomic sequences facilitates high-throughput and comprehensive description of bacteria.</title>
        <authorList>
            <person name="Hitch T.C.A."/>
        </authorList>
    </citation>
    <scope>NUCLEOTIDE SEQUENCE [LARGE SCALE GENOMIC DNA]</scope>
    <source>
        <strain evidence="5 6">Sanger_31</strain>
    </source>
</reference>
<dbReference type="Proteomes" id="UP001208131">
    <property type="component" value="Unassembled WGS sequence"/>
</dbReference>
<keyword evidence="3" id="KW-0687">Ribonucleoprotein</keyword>
<accession>A0AAE3LLJ0</accession>
<evidence type="ECO:0000256" key="3">
    <source>
        <dbReference type="ARBA" id="ARBA00023274"/>
    </source>
</evidence>
<dbReference type="GO" id="GO:0006412">
    <property type="term" value="P:translation"/>
    <property type="evidence" value="ECO:0007669"/>
    <property type="project" value="TreeGrafter"/>
</dbReference>
<comment type="similarity">
    <text evidence="1">Belongs to the bacterial ribosomal protein bS1 family.</text>
</comment>